<name>A0AAD4KIA6_9EURO</name>
<dbReference type="AlphaFoldDB" id="A0AAD4KIA6"/>
<organism evidence="1 2">
    <name type="scientific">Talaromyces proteolyticus</name>
    <dbReference type="NCBI Taxonomy" id="1131652"/>
    <lineage>
        <taxon>Eukaryota</taxon>
        <taxon>Fungi</taxon>
        <taxon>Dikarya</taxon>
        <taxon>Ascomycota</taxon>
        <taxon>Pezizomycotina</taxon>
        <taxon>Eurotiomycetes</taxon>
        <taxon>Eurotiomycetidae</taxon>
        <taxon>Eurotiales</taxon>
        <taxon>Trichocomaceae</taxon>
        <taxon>Talaromyces</taxon>
        <taxon>Talaromyces sect. Bacilispori</taxon>
    </lineage>
</organism>
<reference evidence="1" key="1">
    <citation type="submission" date="2021-12" db="EMBL/GenBank/DDBJ databases">
        <title>Convergent genome expansion in fungi linked to evolution of root-endophyte symbiosis.</title>
        <authorList>
            <consortium name="DOE Joint Genome Institute"/>
            <person name="Ke Y.-H."/>
            <person name="Bonito G."/>
            <person name="Liao H.-L."/>
            <person name="Looney B."/>
            <person name="Rojas-Flechas A."/>
            <person name="Nash J."/>
            <person name="Hameed K."/>
            <person name="Schadt C."/>
            <person name="Martin F."/>
            <person name="Crous P.W."/>
            <person name="Miettinen O."/>
            <person name="Magnuson J.K."/>
            <person name="Labbe J."/>
            <person name="Jacobson D."/>
            <person name="Doktycz M.J."/>
            <person name="Veneault-Fourrey C."/>
            <person name="Kuo A."/>
            <person name="Mondo S."/>
            <person name="Calhoun S."/>
            <person name="Riley R."/>
            <person name="Ohm R."/>
            <person name="LaButti K."/>
            <person name="Andreopoulos B."/>
            <person name="Pangilinan J."/>
            <person name="Nolan M."/>
            <person name="Tritt A."/>
            <person name="Clum A."/>
            <person name="Lipzen A."/>
            <person name="Daum C."/>
            <person name="Barry K."/>
            <person name="Grigoriev I.V."/>
            <person name="Vilgalys R."/>
        </authorList>
    </citation>
    <scope>NUCLEOTIDE SEQUENCE</scope>
    <source>
        <strain evidence="1">PMI_201</strain>
    </source>
</reference>
<proteinExistence type="predicted"/>
<sequence length="278" mass="31266">MEKCWFILRQSHYPPPQDGIGPIQLGHIIPDLRRLDQVINATPGPYPYPRGIAIYKSRQEIVKSKIDNNDKASLSSSVLVPIPQAAGLVSVGGRIGYAFQRSVARYWEFDALDISFIQPTRAYIEDCLGEDAVKMYIDRHRHLNSWSLYMVTGLTVARGAKAKREDKKRDDISIAPSVSVASVVDGDVELLSNRSNSVASSFERSSDFIWSIRLTKLSKKFYSRDWDHESYTKGATYGLEDEQNKEDIKQFLSSQAIDSSQILEVGDDIFVLTDPQTG</sequence>
<dbReference type="EMBL" id="JAJTJA010000011">
    <property type="protein sequence ID" value="KAH8692295.1"/>
    <property type="molecule type" value="Genomic_DNA"/>
</dbReference>
<protein>
    <submittedName>
        <fullName evidence="1">Uncharacterized protein</fullName>
    </submittedName>
</protein>
<dbReference type="GeneID" id="70252556"/>
<keyword evidence="2" id="KW-1185">Reference proteome</keyword>
<comment type="caution">
    <text evidence="1">The sequence shown here is derived from an EMBL/GenBank/DDBJ whole genome shotgun (WGS) entry which is preliminary data.</text>
</comment>
<evidence type="ECO:0000313" key="2">
    <source>
        <dbReference type="Proteomes" id="UP001201262"/>
    </source>
</evidence>
<gene>
    <name evidence="1" type="ORF">BGW36DRAFT_464809</name>
</gene>
<evidence type="ECO:0000313" key="1">
    <source>
        <dbReference type="EMBL" id="KAH8692295.1"/>
    </source>
</evidence>
<accession>A0AAD4KIA6</accession>
<dbReference type="Proteomes" id="UP001201262">
    <property type="component" value="Unassembled WGS sequence"/>
</dbReference>
<dbReference type="RefSeq" id="XP_046068292.1">
    <property type="nucleotide sequence ID" value="XM_046222269.1"/>
</dbReference>